<dbReference type="Pfam" id="PF01464">
    <property type="entry name" value="SLT"/>
    <property type="match status" value="1"/>
</dbReference>
<keyword evidence="1" id="KW-0732">Signal</keyword>
<dbReference type="RefSeq" id="WP_040100191.1">
    <property type="nucleotide sequence ID" value="NZ_JWJD01000006.1"/>
</dbReference>
<dbReference type="EMBL" id="JWJD01000006">
    <property type="protein sequence ID" value="KIH75894.1"/>
    <property type="molecule type" value="Genomic_DNA"/>
</dbReference>
<proteinExistence type="predicted"/>
<evidence type="ECO:0000313" key="3">
    <source>
        <dbReference type="EMBL" id="KIH75894.1"/>
    </source>
</evidence>
<feature type="domain" description="Transglycosylase SLT" evidence="2">
    <location>
        <begin position="27"/>
        <end position="121"/>
    </location>
</feature>
<accession>A0A0C2DR30</accession>
<dbReference type="SUPFAM" id="SSF53955">
    <property type="entry name" value="Lysozyme-like"/>
    <property type="match status" value="1"/>
</dbReference>
<dbReference type="AlphaFoldDB" id="A0A0C2DR30"/>
<evidence type="ECO:0000256" key="1">
    <source>
        <dbReference type="SAM" id="SignalP"/>
    </source>
</evidence>
<dbReference type="InterPro" id="IPR008258">
    <property type="entry name" value="Transglycosylase_SLT_dom_1"/>
</dbReference>
<keyword evidence="4" id="KW-1185">Reference proteome</keyword>
<gene>
    <name evidence="3" type="ORF">GFER_13260</name>
</gene>
<reference evidence="3 4" key="1">
    <citation type="submission" date="2014-12" db="EMBL/GenBank/DDBJ databases">
        <title>Genomes of Geoalkalibacter ferrihydriticus and Geoalkalibacter subterraneus, two haloalkaliphilic metal-reducing members of the Geobacteraceae.</title>
        <authorList>
            <person name="Badalamenti J.P."/>
            <person name="Torres C.I."/>
            <person name="Krajmalnik-Brown R."/>
            <person name="Bond D.R."/>
        </authorList>
    </citation>
    <scope>NUCLEOTIDE SEQUENCE [LARGE SCALE GENOMIC DNA]</scope>
    <source>
        <strain evidence="3 4">DSM 17813</strain>
    </source>
</reference>
<protein>
    <recommendedName>
        <fullName evidence="2">Transglycosylase SLT domain-containing protein</fullName>
    </recommendedName>
</protein>
<feature type="chain" id="PRO_5002147567" description="Transglycosylase SLT domain-containing protein" evidence="1">
    <location>
        <begin position="26"/>
        <end position="149"/>
    </location>
</feature>
<evidence type="ECO:0000313" key="4">
    <source>
        <dbReference type="Proteomes" id="UP000035068"/>
    </source>
</evidence>
<organism evidence="3 4">
    <name type="scientific">Geoalkalibacter ferrihydriticus DSM 17813</name>
    <dbReference type="NCBI Taxonomy" id="1121915"/>
    <lineage>
        <taxon>Bacteria</taxon>
        <taxon>Pseudomonadati</taxon>
        <taxon>Thermodesulfobacteriota</taxon>
        <taxon>Desulfuromonadia</taxon>
        <taxon>Desulfuromonadales</taxon>
        <taxon>Geoalkalibacteraceae</taxon>
        <taxon>Geoalkalibacter</taxon>
    </lineage>
</organism>
<evidence type="ECO:0000259" key="2">
    <source>
        <dbReference type="Pfam" id="PF01464"/>
    </source>
</evidence>
<dbReference type="Proteomes" id="UP000035068">
    <property type="component" value="Unassembled WGS sequence"/>
</dbReference>
<dbReference type="InterPro" id="IPR023346">
    <property type="entry name" value="Lysozyme-like_dom_sf"/>
</dbReference>
<sequence>MRGKNISRILLGAVGLCLCAATAHAFCFEEAGEEYGVPAGLLWAIAKVESNFDPLAVQYNANGSTDHGVMQINSTWIGRWPDVSPVTLDDPCTNVRIGARLLADCITRLGYTWEGIGCYNAVSPEKRALYARRVIAVIEGMAPRETLQP</sequence>
<name>A0A0C2DR30_9BACT</name>
<comment type="caution">
    <text evidence="3">The sequence shown here is derived from an EMBL/GenBank/DDBJ whole genome shotgun (WGS) entry which is preliminary data.</text>
</comment>
<dbReference type="CDD" id="cd13400">
    <property type="entry name" value="LT_IagB-like"/>
    <property type="match status" value="1"/>
</dbReference>
<dbReference type="Gene3D" id="1.10.530.10">
    <property type="match status" value="1"/>
</dbReference>
<feature type="signal peptide" evidence="1">
    <location>
        <begin position="1"/>
        <end position="25"/>
    </location>
</feature>